<dbReference type="InterPro" id="IPR011764">
    <property type="entry name" value="Biotin_carboxylation_dom"/>
</dbReference>
<dbReference type="GO" id="GO:0016874">
    <property type="term" value="F:ligase activity"/>
    <property type="evidence" value="ECO:0007669"/>
    <property type="project" value="UniProtKB-KW"/>
</dbReference>
<accession>A0A9W6JV67</accession>
<dbReference type="PROSITE" id="PS50975">
    <property type="entry name" value="ATP_GRASP"/>
    <property type="match status" value="1"/>
</dbReference>
<dbReference type="GO" id="GO:0005524">
    <property type="term" value="F:ATP binding"/>
    <property type="evidence" value="ECO:0007669"/>
    <property type="project" value="UniProtKB-UniRule"/>
</dbReference>
<keyword evidence="1" id="KW-0436">Ligase</keyword>
<protein>
    <recommendedName>
        <fullName evidence="10">Acetyl-CoA carboxylase biotin carboxylase subunit</fullName>
    </recommendedName>
</protein>
<dbReference type="AlphaFoldDB" id="A0A9W6JV67"/>
<evidence type="ECO:0000256" key="2">
    <source>
        <dbReference type="ARBA" id="ARBA00022741"/>
    </source>
</evidence>
<dbReference type="GO" id="GO:0046872">
    <property type="term" value="F:metal ion binding"/>
    <property type="evidence" value="ECO:0007669"/>
    <property type="project" value="InterPro"/>
</dbReference>
<dbReference type="SUPFAM" id="SSF56059">
    <property type="entry name" value="Glutathione synthetase ATP-binding domain-like"/>
    <property type="match status" value="1"/>
</dbReference>
<dbReference type="SMART" id="SM00878">
    <property type="entry name" value="Biotin_carb_C"/>
    <property type="match status" value="1"/>
</dbReference>
<gene>
    <name evidence="8" type="ORF">GCM10017653_18320</name>
</gene>
<evidence type="ECO:0000259" key="6">
    <source>
        <dbReference type="PROSITE" id="PS50975"/>
    </source>
</evidence>
<evidence type="ECO:0008006" key="10">
    <source>
        <dbReference type="Google" id="ProtNLM"/>
    </source>
</evidence>
<dbReference type="InterPro" id="IPR005479">
    <property type="entry name" value="CPAse_ATP-bd"/>
</dbReference>
<dbReference type="InterPro" id="IPR005482">
    <property type="entry name" value="Biotin_COase_C"/>
</dbReference>
<dbReference type="SUPFAM" id="SSF51246">
    <property type="entry name" value="Rudiment single hybrid motif"/>
    <property type="match status" value="1"/>
</dbReference>
<keyword evidence="2 5" id="KW-0547">Nucleotide-binding</keyword>
<reference evidence="8" key="2">
    <citation type="submission" date="2023-01" db="EMBL/GenBank/DDBJ databases">
        <authorList>
            <person name="Sun Q."/>
            <person name="Evtushenko L."/>
        </authorList>
    </citation>
    <scope>NUCLEOTIDE SEQUENCE</scope>
    <source>
        <strain evidence="8">VKM B-2789</strain>
    </source>
</reference>
<dbReference type="PROSITE" id="PS50979">
    <property type="entry name" value="BC"/>
    <property type="match status" value="1"/>
</dbReference>
<name>A0A9W6JV67_9HYPH</name>
<dbReference type="PROSITE" id="PS00866">
    <property type="entry name" value="CPSASE_1"/>
    <property type="match status" value="1"/>
</dbReference>
<reference evidence="8" key="1">
    <citation type="journal article" date="2014" name="Int. J. Syst. Evol. Microbiol.">
        <title>Complete genome sequence of Corynebacterium casei LMG S-19264T (=DSM 44701T), isolated from a smear-ripened cheese.</title>
        <authorList>
            <consortium name="US DOE Joint Genome Institute (JGI-PGF)"/>
            <person name="Walter F."/>
            <person name="Albersmeier A."/>
            <person name="Kalinowski J."/>
            <person name="Ruckert C."/>
        </authorList>
    </citation>
    <scope>NUCLEOTIDE SEQUENCE</scope>
    <source>
        <strain evidence="8">VKM B-2789</strain>
    </source>
</reference>
<dbReference type="InterPro" id="IPR050856">
    <property type="entry name" value="Biotin_carboxylase_complex"/>
</dbReference>
<dbReference type="InterPro" id="IPR005481">
    <property type="entry name" value="BC-like_N"/>
</dbReference>
<dbReference type="RefSeq" id="WP_213363972.1">
    <property type="nucleotide sequence ID" value="NZ_BSFM01000011.1"/>
</dbReference>
<dbReference type="InterPro" id="IPR011761">
    <property type="entry name" value="ATP-grasp"/>
</dbReference>
<dbReference type="Pfam" id="PF02786">
    <property type="entry name" value="CPSase_L_D2"/>
    <property type="match status" value="1"/>
</dbReference>
<dbReference type="InterPro" id="IPR016185">
    <property type="entry name" value="PreATP-grasp_dom_sf"/>
</dbReference>
<dbReference type="Pfam" id="PF00289">
    <property type="entry name" value="Biotin_carb_N"/>
    <property type="match status" value="1"/>
</dbReference>
<dbReference type="PANTHER" id="PTHR18866:SF33">
    <property type="entry name" value="METHYLCROTONOYL-COA CARBOXYLASE SUBUNIT ALPHA, MITOCHONDRIAL-RELATED"/>
    <property type="match status" value="1"/>
</dbReference>
<keyword evidence="9" id="KW-1185">Reference proteome</keyword>
<evidence type="ECO:0000256" key="1">
    <source>
        <dbReference type="ARBA" id="ARBA00022598"/>
    </source>
</evidence>
<evidence type="ECO:0000256" key="4">
    <source>
        <dbReference type="ARBA" id="ARBA00023267"/>
    </source>
</evidence>
<dbReference type="PROSITE" id="PS00867">
    <property type="entry name" value="CPSASE_2"/>
    <property type="match status" value="1"/>
</dbReference>
<feature type="domain" description="Biotin carboxylation" evidence="7">
    <location>
        <begin position="1"/>
        <end position="447"/>
    </location>
</feature>
<keyword evidence="4" id="KW-0092">Biotin</keyword>
<evidence type="ECO:0000256" key="5">
    <source>
        <dbReference type="PROSITE-ProRule" id="PRU00409"/>
    </source>
</evidence>
<dbReference type="FunFam" id="3.40.50.20:FF:000010">
    <property type="entry name" value="Propionyl-CoA carboxylase subunit alpha"/>
    <property type="match status" value="1"/>
</dbReference>
<comment type="caution">
    <text evidence="8">The sequence shown here is derived from an EMBL/GenBank/DDBJ whole genome shotgun (WGS) entry which is preliminary data.</text>
</comment>
<sequence length="458" mass="49259">MKKVLVANRGEIARRVFRSCRARGIATVAVHSDADAAAAHVAEADEAVAIGPAPARESYLRPDAVIAAAHASGADSIHPGYGFLAENAAFAQRVADSGLTWIGPSPQTITDMGDKQRAREIARRAGVPVVPGSARFSIEDEGWQEAAAEVGYPLLVKAAAGGGGIGMRRVDSPDTLAGMFAATRSMAAKAFGDATVYMERYVPRARHVELQVFGFGNGEAIHLFERDCSLQRRFQKVIEESPAPGLPADTRAAMAEAALRLARATRYAGAGTVEFILDVASGEFFFLEMNTRIQVEHPVTEMLTGRDLVGMQLDFAAGVFDAMPQESITASGHAVECRLYAEDPAKNFLPAPGLITRYEEPSDMEGIRVDSAYRQGDVVTSFYDPMIAKLIAHAPTREAAIDRAVEALRRFRVEGVTTNRDFLIACLKDAEFAEGRVHTGFIEARRALLLQALAPAAE</sequence>
<proteinExistence type="predicted"/>
<dbReference type="Proteomes" id="UP001143330">
    <property type="component" value="Unassembled WGS sequence"/>
</dbReference>
<dbReference type="Pfam" id="PF02785">
    <property type="entry name" value="Biotin_carb_C"/>
    <property type="match status" value="1"/>
</dbReference>
<dbReference type="Gene3D" id="3.30.470.20">
    <property type="entry name" value="ATP-grasp fold, B domain"/>
    <property type="match status" value="1"/>
</dbReference>
<dbReference type="InterPro" id="IPR011054">
    <property type="entry name" value="Rudment_hybrid_motif"/>
</dbReference>
<feature type="domain" description="ATP-grasp" evidence="6">
    <location>
        <begin position="119"/>
        <end position="317"/>
    </location>
</feature>
<dbReference type="EMBL" id="BSFM01000011">
    <property type="protein sequence ID" value="GLK83762.1"/>
    <property type="molecule type" value="Genomic_DNA"/>
</dbReference>
<dbReference type="SUPFAM" id="SSF52440">
    <property type="entry name" value="PreATP-grasp domain"/>
    <property type="match status" value="1"/>
</dbReference>
<evidence type="ECO:0000313" key="8">
    <source>
        <dbReference type="EMBL" id="GLK83762.1"/>
    </source>
</evidence>
<evidence type="ECO:0000259" key="7">
    <source>
        <dbReference type="PROSITE" id="PS50979"/>
    </source>
</evidence>
<keyword evidence="3 5" id="KW-0067">ATP-binding</keyword>
<dbReference type="PANTHER" id="PTHR18866">
    <property type="entry name" value="CARBOXYLASE:PYRUVATE/ACETYL-COA/PROPIONYL-COA CARBOXYLASE"/>
    <property type="match status" value="1"/>
</dbReference>
<organism evidence="8 9">
    <name type="scientific">Ancylobacter defluvii</name>
    <dbReference type="NCBI Taxonomy" id="1282440"/>
    <lineage>
        <taxon>Bacteria</taxon>
        <taxon>Pseudomonadati</taxon>
        <taxon>Pseudomonadota</taxon>
        <taxon>Alphaproteobacteria</taxon>
        <taxon>Hyphomicrobiales</taxon>
        <taxon>Xanthobacteraceae</taxon>
        <taxon>Ancylobacter</taxon>
    </lineage>
</organism>
<evidence type="ECO:0000313" key="9">
    <source>
        <dbReference type="Proteomes" id="UP001143330"/>
    </source>
</evidence>
<evidence type="ECO:0000256" key="3">
    <source>
        <dbReference type="ARBA" id="ARBA00022840"/>
    </source>
</evidence>